<evidence type="ECO:0000256" key="13">
    <source>
        <dbReference type="ARBA" id="ARBA00023128"/>
    </source>
</evidence>
<dbReference type="InterPro" id="IPR036188">
    <property type="entry name" value="FAD/NAD-bd_sf"/>
</dbReference>
<comment type="subcellular location">
    <subcellularLocation>
        <location evidence="2 15">Mitochondrion</location>
    </subcellularLocation>
</comment>
<accession>A0A8H7PCN9</accession>
<dbReference type="EC" id="1.18.1.6" evidence="4 15"/>
<evidence type="ECO:0000256" key="9">
    <source>
        <dbReference type="ARBA" id="ARBA00022857"/>
    </source>
</evidence>
<feature type="binding site" evidence="17">
    <location>
        <position position="223"/>
    </location>
    <ligand>
        <name>NADP(+)</name>
        <dbReference type="ChEBI" id="CHEBI:58349"/>
    </ligand>
</feature>
<evidence type="ECO:0000313" key="20">
    <source>
        <dbReference type="Proteomes" id="UP000654370"/>
    </source>
</evidence>
<evidence type="ECO:0000259" key="18">
    <source>
        <dbReference type="Pfam" id="PF07992"/>
    </source>
</evidence>
<evidence type="ECO:0000256" key="7">
    <source>
        <dbReference type="ARBA" id="ARBA00022630"/>
    </source>
</evidence>
<feature type="binding site" evidence="16">
    <location>
        <begin position="387"/>
        <end position="389"/>
    </location>
    <ligand>
        <name>FAD</name>
        <dbReference type="ChEBI" id="CHEBI:57692"/>
    </ligand>
</feature>
<keyword evidence="7 15" id="KW-0285">Flavoprotein</keyword>
<evidence type="ECO:0000256" key="2">
    <source>
        <dbReference type="ARBA" id="ARBA00004173"/>
    </source>
</evidence>
<comment type="cofactor">
    <cofactor evidence="1 15 16">
        <name>FAD</name>
        <dbReference type="ChEBI" id="CHEBI:57692"/>
    </cofactor>
</comment>
<evidence type="ECO:0000256" key="3">
    <source>
        <dbReference type="ARBA" id="ARBA00008312"/>
    </source>
</evidence>
<protein>
    <recommendedName>
        <fullName evidence="5 15">NADPH:adrenodoxin oxidoreductase, mitochondrial</fullName>
        <ecNumber evidence="4 15">1.18.1.6</ecNumber>
    </recommendedName>
</protein>
<evidence type="ECO:0000256" key="5">
    <source>
        <dbReference type="ARBA" id="ARBA00016287"/>
    </source>
</evidence>
<dbReference type="PANTHER" id="PTHR48467:SF1">
    <property type="entry name" value="GLUTAMATE SYNTHASE 1 [NADH], CHLOROPLASTIC-LIKE"/>
    <property type="match status" value="1"/>
</dbReference>
<keyword evidence="20" id="KW-1185">Reference proteome</keyword>
<feature type="binding site" evidence="16">
    <location>
        <position position="29"/>
    </location>
    <ligand>
        <name>FAD</name>
        <dbReference type="ChEBI" id="CHEBI:57692"/>
    </ligand>
</feature>
<gene>
    <name evidence="19" type="ORF">INT43_009125</name>
</gene>
<dbReference type="InterPro" id="IPR021163">
    <property type="entry name" value="Ferredox_Rdtase_adrenod"/>
</dbReference>
<evidence type="ECO:0000256" key="10">
    <source>
        <dbReference type="ARBA" id="ARBA00022946"/>
    </source>
</evidence>
<keyword evidence="6" id="KW-0813">Transport</keyword>
<dbReference type="GO" id="GO:0016491">
    <property type="term" value="F:oxidoreductase activity"/>
    <property type="evidence" value="ECO:0007669"/>
    <property type="project" value="UniProtKB-KW"/>
</dbReference>
<dbReference type="InterPro" id="IPR055275">
    <property type="entry name" value="Ferredox_Rdtase"/>
</dbReference>
<feature type="binding site" evidence="16">
    <location>
        <position position="380"/>
    </location>
    <ligand>
        <name>FAD</name>
        <dbReference type="ChEBI" id="CHEBI:57692"/>
    </ligand>
</feature>
<keyword evidence="8 15" id="KW-0274">FAD</keyword>
<feature type="binding site" evidence="16">
    <location>
        <position position="50"/>
    </location>
    <ligand>
        <name>FAD</name>
        <dbReference type="ChEBI" id="CHEBI:57692"/>
    </ligand>
</feature>
<evidence type="ECO:0000256" key="6">
    <source>
        <dbReference type="ARBA" id="ARBA00022448"/>
    </source>
</evidence>
<comment type="catalytic activity">
    <reaction evidence="14 15">
        <text>2 reduced [adrenodoxin] + NADP(+) + H(+) = 2 oxidized [adrenodoxin] + NADPH</text>
        <dbReference type="Rhea" id="RHEA:42312"/>
        <dbReference type="Rhea" id="RHEA-COMP:9998"/>
        <dbReference type="Rhea" id="RHEA-COMP:9999"/>
        <dbReference type="ChEBI" id="CHEBI:15378"/>
        <dbReference type="ChEBI" id="CHEBI:33737"/>
        <dbReference type="ChEBI" id="CHEBI:33738"/>
        <dbReference type="ChEBI" id="CHEBI:57783"/>
        <dbReference type="ChEBI" id="CHEBI:58349"/>
        <dbReference type="EC" id="1.18.1.6"/>
    </reaction>
</comment>
<dbReference type="GO" id="GO:0005739">
    <property type="term" value="C:mitochondrion"/>
    <property type="evidence" value="ECO:0007669"/>
    <property type="project" value="UniProtKB-SubCell"/>
</dbReference>
<evidence type="ECO:0000313" key="19">
    <source>
        <dbReference type="EMBL" id="KAG2171464.1"/>
    </source>
</evidence>
<feature type="domain" description="FAD/NAD(P)-binding" evidence="18">
    <location>
        <begin position="20"/>
        <end position="237"/>
    </location>
</feature>
<keyword evidence="9 15" id="KW-0521">NADP</keyword>
<dbReference type="PANTHER" id="PTHR48467">
    <property type="entry name" value="GLUTAMATE SYNTHASE 1 [NADH], CHLOROPLASTIC-LIKE"/>
    <property type="match status" value="1"/>
</dbReference>
<dbReference type="SUPFAM" id="SSF51971">
    <property type="entry name" value="Nucleotide-binding domain"/>
    <property type="match status" value="1"/>
</dbReference>
<reference evidence="19" key="1">
    <citation type="submission" date="2020-12" db="EMBL/GenBank/DDBJ databases">
        <title>Metabolic potential, ecology and presence of endohyphal bacteria is reflected in genomic diversity of Mucoromycotina.</title>
        <authorList>
            <person name="Muszewska A."/>
            <person name="Okrasinska A."/>
            <person name="Steczkiewicz K."/>
            <person name="Drgas O."/>
            <person name="Orlowska M."/>
            <person name="Perlinska-Lenart U."/>
            <person name="Aleksandrzak-Piekarczyk T."/>
            <person name="Szatraj K."/>
            <person name="Zielenkiewicz U."/>
            <person name="Pilsyk S."/>
            <person name="Malc E."/>
            <person name="Mieczkowski P."/>
            <person name="Kruszewska J.S."/>
            <person name="Biernat P."/>
            <person name="Pawlowska J."/>
        </authorList>
    </citation>
    <scope>NUCLEOTIDE SEQUENCE</scope>
    <source>
        <strain evidence="19">WA0000067209</strain>
    </source>
</reference>
<dbReference type="EMBL" id="JAEPQZ010000021">
    <property type="protein sequence ID" value="KAG2171464.1"/>
    <property type="molecule type" value="Genomic_DNA"/>
</dbReference>
<keyword evidence="13 15" id="KW-0496">Mitochondrion</keyword>
<evidence type="ECO:0000256" key="11">
    <source>
        <dbReference type="ARBA" id="ARBA00022982"/>
    </source>
</evidence>
<feature type="binding site" evidence="17">
    <location>
        <begin position="211"/>
        <end position="212"/>
    </location>
    <ligand>
        <name>NADP(+)</name>
        <dbReference type="ChEBI" id="CHEBI:58349"/>
    </ligand>
</feature>
<dbReference type="FunFam" id="3.50.50.60:FF:000036">
    <property type="entry name" value="NADPH:adrenodoxin oxidoreductase, mitochondrial"/>
    <property type="match status" value="1"/>
</dbReference>
<keyword evidence="11" id="KW-0249">Electron transport</keyword>
<dbReference type="PIRSF" id="PIRSF000362">
    <property type="entry name" value="FNR"/>
    <property type="match status" value="1"/>
</dbReference>
<name>A0A8H7PCN9_MORIS</name>
<dbReference type="OrthoDB" id="333024at2759"/>
<dbReference type="Gene3D" id="3.40.50.720">
    <property type="entry name" value="NAD(P)-binding Rossmann-like Domain"/>
    <property type="match status" value="1"/>
</dbReference>
<evidence type="ECO:0000256" key="12">
    <source>
        <dbReference type="ARBA" id="ARBA00023002"/>
    </source>
</evidence>
<dbReference type="InterPro" id="IPR023753">
    <property type="entry name" value="FAD/NAD-binding_dom"/>
</dbReference>
<proteinExistence type="inferred from homology"/>
<dbReference type="Gene3D" id="3.50.50.60">
    <property type="entry name" value="FAD/NAD(P)-binding domain"/>
    <property type="match status" value="1"/>
</dbReference>
<feature type="binding site" evidence="17">
    <location>
        <position position="387"/>
    </location>
    <ligand>
        <name>NADP(+)</name>
        <dbReference type="ChEBI" id="CHEBI:58349"/>
    </ligand>
</feature>
<evidence type="ECO:0000256" key="14">
    <source>
        <dbReference type="ARBA" id="ARBA00048933"/>
    </source>
</evidence>
<comment type="caution">
    <text evidence="19">The sequence shown here is derived from an EMBL/GenBank/DDBJ whole genome shotgun (WGS) entry which is preliminary data.</text>
</comment>
<dbReference type="Pfam" id="PF07992">
    <property type="entry name" value="Pyr_redox_2"/>
    <property type="match status" value="1"/>
</dbReference>
<dbReference type="PRINTS" id="PR00419">
    <property type="entry name" value="ADXRDTASE"/>
</dbReference>
<feature type="binding site" evidence="16">
    <location>
        <position position="58"/>
    </location>
    <ligand>
        <name>FAD</name>
        <dbReference type="ChEBI" id="CHEBI:57692"/>
    </ligand>
</feature>
<keyword evidence="12 15" id="KW-0560">Oxidoreductase</keyword>
<feature type="binding site" evidence="17">
    <location>
        <begin position="167"/>
        <end position="170"/>
    </location>
    <ligand>
        <name>NADP(+)</name>
        <dbReference type="ChEBI" id="CHEBI:58349"/>
    </ligand>
</feature>
<evidence type="ECO:0000256" key="8">
    <source>
        <dbReference type="ARBA" id="ARBA00022827"/>
    </source>
</evidence>
<keyword evidence="10" id="KW-0809">Transit peptide</keyword>
<evidence type="ECO:0000256" key="17">
    <source>
        <dbReference type="PIRSR" id="PIRSR000362-2"/>
    </source>
</evidence>
<comment type="similarity">
    <text evidence="3 15">Belongs to the ferredoxin--NADP reductase type 1 family.</text>
</comment>
<dbReference type="Proteomes" id="UP000654370">
    <property type="component" value="Unassembled WGS sequence"/>
</dbReference>
<evidence type="ECO:0000256" key="1">
    <source>
        <dbReference type="ARBA" id="ARBA00001974"/>
    </source>
</evidence>
<sequence length="484" mass="53259">MFARSLVHGFSTAVSGRPLQVAIIGSGPAGFFTAHRVLKDIADVKIDMYESLPVPHGLVRFGVAPDHPEVKNVMNKFDEVATDDRFTFLGNVHVGGSELPLAELKPHYDAIVFSYGASEDRRLNIPGEDLKNVFSARAFVGWYNGLPLHRDLQPDLDNTDTAVVIGQGNVALDIARLLLSPIDQLRKTDLTAYALEALSKSRIKHVHVVGRRGPLQAAFTAKELREQMKLPGVQFHTDIPLLQNELTAGASYLSKTRPLKRLMSILEKEIASPAHQTGDKSWNLDFLRSPTKILPDSSNTTVQAIEYEINRLEGPPNACKAIGTGEFTRQDCGLVLRSIGYKSIALEGVPFDEALGRVPNQYGKVMDKDNEVPGMYTAGWLKRGPTGVIATTMTDAYETADTIAADFKEGKPFLGDVDGIGYKSGSQGLAEHFRQQSVKPISYIDWKLIEKMEFEAGLKTGKPREKFGRIEEMLAVLNTKNNSL</sequence>
<evidence type="ECO:0000256" key="4">
    <source>
        <dbReference type="ARBA" id="ARBA00013219"/>
    </source>
</evidence>
<evidence type="ECO:0000256" key="16">
    <source>
        <dbReference type="PIRSR" id="PIRSR000362-1"/>
    </source>
</evidence>
<dbReference type="AlphaFoldDB" id="A0A8H7PCN9"/>
<feature type="binding site" evidence="16">
    <location>
        <position position="94"/>
    </location>
    <ligand>
        <name>FAD</name>
        <dbReference type="ChEBI" id="CHEBI:57692"/>
    </ligand>
</feature>
<evidence type="ECO:0000256" key="15">
    <source>
        <dbReference type="PIRNR" id="PIRNR000362"/>
    </source>
</evidence>
<organism evidence="19 20">
    <name type="scientific">Mortierella isabellina</name>
    <name type="common">Filamentous fungus</name>
    <name type="synonym">Umbelopsis isabellina</name>
    <dbReference type="NCBI Taxonomy" id="91625"/>
    <lineage>
        <taxon>Eukaryota</taxon>
        <taxon>Fungi</taxon>
        <taxon>Fungi incertae sedis</taxon>
        <taxon>Mucoromycota</taxon>
        <taxon>Mucoromycotina</taxon>
        <taxon>Umbelopsidomycetes</taxon>
        <taxon>Umbelopsidales</taxon>
        <taxon>Umbelopsidaceae</taxon>
        <taxon>Umbelopsis</taxon>
    </lineage>
</organism>